<dbReference type="EMBL" id="JAANQT010000460">
    <property type="protein sequence ID" value="KAG1310822.1"/>
    <property type="molecule type" value="Genomic_DNA"/>
</dbReference>
<dbReference type="Proteomes" id="UP000716291">
    <property type="component" value="Unassembled WGS sequence"/>
</dbReference>
<accession>A0A9P6XCU9</accession>
<organism evidence="1 2">
    <name type="scientific">Rhizopus oryzae</name>
    <name type="common">Mucormycosis agent</name>
    <name type="synonym">Rhizopus arrhizus var. delemar</name>
    <dbReference type="NCBI Taxonomy" id="64495"/>
    <lineage>
        <taxon>Eukaryota</taxon>
        <taxon>Fungi</taxon>
        <taxon>Fungi incertae sedis</taxon>
        <taxon>Mucoromycota</taxon>
        <taxon>Mucoromycotina</taxon>
        <taxon>Mucoromycetes</taxon>
        <taxon>Mucorales</taxon>
        <taxon>Mucorineae</taxon>
        <taxon>Rhizopodaceae</taxon>
        <taxon>Rhizopus</taxon>
    </lineage>
</organism>
<proteinExistence type="predicted"/>
<keyword evidence="2" id="KW-1185">Reference proteome</keyword>
<dbReference type="OrthoDB" id="2249774at2759"/>
<protein>
    <submittedName>
        <fullName evidence="1">Uncharacterized protein</fullName>
    </submittedName>
</protein>
<evidence type="ECO:0000313" key="1">
    <source>
        <dbReference type="EMBL" id="KAG1310822.1"/>
    </source>
</evidence>
<sequence length="128" mass="14525">MYKEIISEDTKQPLLAYQKQFSITKEQLVQLIEQPSLLISFGGTFGLCQSLKVDPTVGLLPDESFHPTYGILPQTDTIPFEDRKSSFGKNEIPEATMKSFLSLVWAAYNDQTLSKDPSIHLPFIFTFF</sequence>
<evidence type="ECO:0000313" key="2">
    <source>
        <dbReference type="Proteomes" id="UP000716291"/>
    </source>
</evidence>
<gene>
    <name evidence="1" type="ORF">G6F64_004272</name>
</gene>
<dbReference type="AlphaFoldDB" id="A0A9P6XCU9"/>
<comment type="caution">
    <text evidence="1">The sequence shown here is derived from an EMBL/GenBank/DDBJ whole genome shotgun (WGS) entry which is preliminary data.</text>
</comment>
<reference evidence="1" key="1">
    <citation type="journal article" date="2020" name="Microb. Genom.">
        <title>Genetic diversity of clinical and environmental Mucorales isolates obtained from an investigation of mucormycosis cases among solid organ transplant recipients.</title>
        <authorList>
            <person name="Nguyen M.H."/>
            <person name="Kaul D."/>
            <person name="Muto C."/>
            <person name="Cheng S.J."/>
            <person name="Richter R.A."/>
            <person name="Bruno V.M."/>
            <person name="Liu G."/>
            <person name="Beyhan S."/>
            <person name="Sundermann A.J."/>
            <person name="Mounaud S."/>
            <person name="Pasculle A.W."/>
            <person name="Nierman W.C."/>
            <person name="Driscoll E."/>
            <person name="Cumbie R."/>
            <person name="Clancy C.J."/>
            <person name="Dupont C.L."/>
        </authorList>
    </citation>
    <scope>NUCLEOTIDE SEQUENCE</scope>
    <source>
        <strain evidence="1">GL11</strain>
    </source>
</reference>
<name>A0A9P6XCU9_RHIOR</name>